<evidence type="ECO:0000256" key="6">
    <source>
        <dbReference type="ARBA" id="ARBA00022967"/>
    </source>
</evidence>
<dbReference type="FunFam" id="3.40.30.10:FF:000022">
    <property type="entry name" value="NADH dehydrogenase flavoprotein 2, mitochondrial"/>
    <property type="match status" value="1"/>
</dbReference>
<dbReference type="AlphaFoldDB" id="A0A5M9JKC1"/>
<reference evidence="15 16" key="1">
    <citation type="submission" date="2019-06" db="EMBL/GenBank/DDBJ databases">
        <title>Genome Sequence of the Brown Rot Fungal Pathogen Monilinia fructicola.</title>
        <authorList>
            <person name="De Miccolis Angelini R.M."/>
            <person name="Landi L."/>
            <person name="Abate D."/>
            <person name="Pollastro S."/>
            <person name="Romanazzi G."/>
            <person name="Faretra F."/>
        </authorList>
    </citation>
    <scope>NUCLEOTIDE SEQUENCE [LARGE SCALE GENOMIC DNA]</scope>
    <source>
        <strain evidence="15 16">Mfrc123</strain>
    </source>
</reference>
<evidence type="ECO:0000256" key="3">
    <source>
        <dbReference type="ARBA" id="ARBA00022692"/>
    </source>
</evidence>
<evidence type="ECO:0000256" key="14">
    <source>
        <dbReference type="SAM" id="Phobius"/>
    </source>
</evidence>
<dbReference type="CDD" id="cd03064">
    <property type="entry name" value="TRX_Fd_NuoE"/>
    <property type="match status" value="1"/>
</dbReference>
<proteinExistence type="inferred from homology"/>
<feature type="transmembrane region" description="Helical" evidence="14">
    <location>
        <begin position="278"/>
        <end position="298"/>
    </location>
</feature>
<keyword evidence="8" id="KW-0408">Iron</keyword>
<feature type="transmembrane region" description="Helical" evidence="14">
    <location>
        <begin position="106"/>
        <end position="125"/>
    </location>
</feature>
<dbReference type="NCBIfam" id="TIGR01958">
    <property type="entry name" value="nuoE_fam"/>
    <property type="match status" value="1"/>
</dbReference>
<dbReference type="Pfam" id="PF00230">
    <property type="entry name" value="MIP"/>
    <property type="match status" value="1"/>
</dbReference>
<feature type="transmembrane region" description="Helical" evidence="14">
    <location>
        <begin position="78"/>
        <end position="100"/>
    </location>
</feature>
<evidence type="ECO:0000256" key="9">
    <source>
        <dbReference type="ARBA" id="ARBA00023014"/>
    </source>
</evidence>
<comment type="similarity">
    <text evidence="2">Belongs to the complex I 24 kDa subunit family.</text>
</comment>
<keyword evidence="16" id="KW-1185">Reference proteome</keyword>
<dbReference type="GO" id="GO:0008137">
    <property type="term" value="F:NADH dehydrogenase (ubiquinone) activity"/>
    <property type="evidence" value="ECO:0007669"/>
    <property type="project" value="UniProtKB-ARBA"/>
</dbReference>
<dbReference type="InterPro" id="IPR002023">
    <property type="entry name" value="NuoE-like"/>
</dbReference>
<dbReference type="PROSITE" id="PS01099">
    <property type="entry name" value="COMPLEX1_24K"/>
    <property type="match status" value="1"/>
</dbReference>
<dbReference type="EMBL" id="VICG01000008">
    <property type="protein sequence ID" value="KAA8569731.1"/>
    <property type="molecule type" value="Genomic_DNA"/>
</dbReference>
<dbReference type="InterPro" id="IPR042128">
    <property type="entry name" value="NuoE_dom"/>
</dbReference>
<dbReference type="VEuPathDB" id="FungiDB:MFRU_004g04260"/>
<dbReference type="InterPro" id="IPR036249">
    <property type="entry name" value="Thioredoxin-like_sf"/>
</dbReference>
<dbReference type="GO" id="GO:0006120">
    <property type="term" value="P:mitochondrial electron transport, NADH to ubiquinone"/>
    <property type="evidence" value="ECO:0007669"/>
    <property type="project" value="UniProtKB-ARBA"/>
</dbReference>
<name>A0A5M9JKC1_MONFR</name>
<dbReference type="GO" id="GO:1902494">
    <property type="term" value="C:catalytic complex"/>
    <property type="evidence" value="ECO:0007669"/>
    <property type="project" value="UniProtKB-ARBA"/>
</dbReference>
<evidence type="ECO:0000256" key="7">
    <source>
        <dbReference type="ARBA" id="ARBA00022989"/>
    </source>
</evidence>
<keyword evidence="7 14" id="KW-1133">Transmembrane helix</keyword>
<evidence type="ECO:0008006" key="17">
    <source>
        <dbReference type="Google" id="ProtNLM"/>
    </source>
</evidence>
<keyword evidence="11 14" id="KW-0472">Membrane</keyword>
<comment type="cofactor">
    <cofactor evidence="12">
        <name>[2Fe-2S] cluster</name>
        <dbReference type="ChEBI" id="CHEBI:190135"/>
    </cofactor>
</comment>
<dbReference type="Proteomes" id="UP000322873">
    <property type="component" value="Unassembled WGS sequence"/>
</dbReference>
<evidence type="ECO:0000256" key="10">
    <source>
        <dbReference type="ARBA" id="ARBA00023027"/>
    </source>
</evidence>
<dbReference type="FunFam" id="1.10.10.1590:FF:000001">
    <property type="entry name" value="NADH-quinone oxidoreductase subunit E"/>
    <property type="match status" value="1"/>
</dbReference>
<comment type="caution">
    <text evidence="15">The sequence shown here is derived from an EMBL/GenBank/DDBJ whole genome shotgun (WGS) entry which is preliminary data.</text>
</comment>
<evidence type="ECO:0000256" key="12">
    <source>
        <dbReference type="ARBA" id="ARBA00034078"/>
    </source>
</evidence>
<dbReference type="Gene3D" id="1.20.1080.10">
    <property type="entry name" value="Glycerol uptake facilitator protein"/>
    <property type="match status" value="1"/>
</dbReference>
<dbReference type="GO" id="GO:0005743">
    <property type="term" value="C:mitochondrial inner membrane"/>
    <property type="evidence" value="ECO:0007669"/>
    <property type="project" value="UniProtKB-ARBA"/>
</dbReference>
<keyword evidence="10" id="KW-0520">NAD</keyword>
<dbReference type="Gene3D" id="3.40.30.10">
    <property type="entry name" value="Glutaredoxin"/>
    <property type="match status" value="1"/>
</dbReference>
<evidence type="ECO:0000256" key="13">
    <source>
        <dbReference type="SAM" id="MobiDB-lite"/>
    </source>
</evidence>
<keyword evidence="5" id="KW-0479">Metal-binding</keyword>
<feature type="compositionally biased region" description="Low complexity" evidence="13">
    <location>
        <begin position="9"/>
        <end position="25"/>
    </location>
</feature>
<dbReference type="SUPFAM" id="SSF52833">
    <property type="entry name" value="Thioredoxin-like"/>
    <property type="match status" value="1"/>
</dbReference>
<dbReference type="GO" id="GO:0051537">
    <property type="term" value="F:2 iron, 2 sulfur cluster binding"/>
    <property type="evidence" value="ECO:0007669"/>
    <property type="project" value="UniProtKB-KW"/>
</dbReference>
<dbReference type="Gene3D" id="1.10.10.1590">
    <property type="entry name" value="NADH-quinone oxidoreductase subunit E"/>
    <property type="match status" value="1"/>
</dbReference>
<evidence type="ECO:0000256" key="8">
    <source>
        <dbReference type="ARBA" id="ARBA00023004"/>
    </source>
</evidence>
<keyword evidence="4" id="KW-0001">2Fe-2S</keyword>
<evidence type="ECO:0000313" key="16">
    <source>
        <dbReference type="Proteomes" id="UP000322873"/>
    </source>
</evidence>
<evidence type="ECO:0000256" key="11">
    <source>
        <dbReference type="ARBA" id="ARBA00023136"/>
    </source>
</evidence>
<protein>
    <recommendedName>
        <fullName evidence="17">Aquaporin-like protein</fullName>
    </recommendedName>
</protein>
<dbReference type="VEuPathDB" id="FungiDB:MFRU_004g04250"/>
<dbReference type="InterPro" id="IPR000425">
    <property type="entry name" value="MIP"/>
</dbReference>
<gene>
    <name evidence="15" type="ORF">EYC84_001314</name>
</gene>
<comment type="subcellular location">
    <subcellularLocation>
        <location evidence="1">Membrane</location>
        <topology evidence="1">Multi-pass membrane protein</topology>
    </subcellularLocation>
</comment>
<evidence type="ECO:0000256" key="1">
    <source>
        <dbReference type="ARBA" id="ARBA00004141"/>
    </source>
</evidence>
<dbReference type="SUPFAM" id="SSF81338">
    <property type="entry name" value="Aquaporin-like"/>
    <property type="match status" value="1"/>
</dbReference>
<dbReference type="PRINTS" id="PR00783">
    <property type="entry name" value="MINTRINSICP"/>
</dbReference>
<feature type="region of interest" description="Disordered" evidence="13">
    <location>
        <begin position="1"/>
        <end position="25"/>
    </location>
</feature>
<dbReference type="GO" id="GO:0098796">
    <property type="term" value="C:membrane protein complex"/>
    <property type="evidence" value="ECO:0007669"/>
    <property type="project" value="UniProtKB-ARBA"/>
</dbReference>
<keyword evidence="9" id="KW-0411">Iron-sulfur</keyword>
<feature type="transmembrane region" description="Helical" evidence="14">
    <location>
        <begin position="137"/>
        <end position="157"/>
    </location>
</feature>
<dbReference type="GO" id="GO:0015267">
    <property type="term" value="F:channel activity"/>
    <property type="evidence" value="ECO:0007669"/>
    <property type="project" value="InterPro"/>
</dbReference>
<dbReference type="PANTHER" id="PTHR10371:SF3">
    <property type="entry name" value="NADH DEHYDROGENASE [UBIQUINONE] FLAVOPROTEIN 2, MITOCHONDRIAL"/>
    <property type="match status" value="1"/>
</dbReference>
<accession>A0A5M9JKC1</accession>
<dbReference type="GO" id="GO:0046872">
    <property type="term" value="F:metal ion binding"/>
    <property type="evidence" value="ECO:0007669"/>
    <property type="project" value="UniProtKB-KW"/>
</dbReference>
<dbReference type="Pfam" id="PF01257">
    <property type="entry name" value="2Fe-2S_thioredx"/>
    <property type="match status" value="1"/>
</dbReference>
<evidence type="ECO:0000256" key="5">
    <source>
        <dbReference type="ARBA" id="ARBA00022723"/>
    </source>
</evidence>
<evidence type="ECO:0000256" key="4">
    <source>
        <dbReference type="ARBA" id="ARBA00022714"/>
    </source>
</evidence>
<keyword evidence="3 14" id="KW-0812">Transmembrane</keyword>
<keyword evidence="6" id="KW-1278">Translocase</keyword>
<sequence length="614" mass="66528">MDVTQISKTTLPASEESETPPTEETQLIPASCAQFPGSFAPDLRKDKRKVSKRGGLTDRIYIFLTDGWNDVTVWKSAFIELVGTTCLCYLSAFIGISIYNSNTSQVAAYVGITNIFVLTLFICALAPSSGGHMNPIITFATIITGLTGFPRGVLYMIGQTVGAALAGGLIRGSLGEERTLMYDGGGCLLEPTSVSEGQAYLIDSVLSCIMLIVSFGTALDPRQAQLFGPRLGPFMVACKLGLVSFSSINLAPGYPGAGLNPARCFAFAVARGTFAYQWIWWFGPVTGAITHSFVYHFAPPYHRERTNISSINNSPLRHLTATMASKITPFVFRSAFRPARIASRSQCRSFVASSRLSSDSLNVHRDTPENNASISFKFTPQNEKLIEEILKRYPPQYKKAAVMPILDLGQRQHGFTSLSVMNEVARLLEMPPMRVYEVATFYTMYNRNPVGKFHVQACTTTPCQLGGCGSDAIVKAIEGHLGIKPGHTTKDGLFTFVEVECLGACVNAPMVQINDDFYEDLTPESTVTLLKALEASASDIANAEGGKGAITGDDKNVKSGAEVGEDAGRIYNKGGVKVPSPGPMSGRKTCENIKGLTNLTSEPWSKEVFKPEWQ</sequence>
<dbReference type="GO" id="GO:0016491">
    <property type="term" value="F:oxidoreductase activity"/>
    <property type="evidence" value="ECO:0007669"/>
    <property type="project" value="InterPro"/>
</dbReference>
<dbReference type="InterPro" id="IPR041921">
    <property type="entry name" value="NuoE_N"/>
</dbReference>
<dbReference type="PANTHER" id="PTHR10371">
    <property type="entry name" value="NADH DEHYDROGENASE UBIQUINONE FLAVOPROTEIN 2, MITOCHONDRIAL"/>
    <property type="match status" value="1"/>
</dbReference>
<organism evidence="15 16">
    <name type="scientific">Monilinia fructicola</name>
    <name type="common">Brown rot fungus</name>
    <name type="synonym">Ciboria fructicola</name>
    <dbReference type="NCBI Taxonomy" id="38448"/>
    <lineage>
        <taxon>Eukaryota</taxon>
        <taxon>Fungi</taxon>
        <taxon>Dikarya</taxon>
        <taxon>Ascomycota</taxon>
        <taxon>Pezizomycotina</taxon>
        <taxon>Leotiomycetes</taxon>
        <taxon>Helotiales</taxon>
        <taxon>Sclerotiniaceae</taxon>
        <taxon>Monilinia</taxon>
    </lineage>
</organism>
<evidence type="ECO:0000256" key="2">
    <source>
        <dbReference type="ARBA" id="ARBA00010643"/>
    </source>
</evidence>
<evidence type="ECO:0000313" key="15">
    <source>
        <dbReference type="EMBL" id="KAA8569731.1"/>
    </source>
</evidence>
<dbReference type="InterPro" id="IPR023271">
    <property type="entry name" value="Aquaporin-like"/>
</dbReference>